<accession>A0A2S5BCB4</accession>
<dbReference type="GO" id="GO:0002161">
    <property type="term" value="F:aminoacyl-tRNA deacylase activity"/>
    <property type="evidence" value="ECO:0007669"/>
    <property type="project" value="InterPro"/>
</dbReference>
<dbReference type="CDD" id="cd07960">
    <property type="entry name" value="Anticodon_Ia_Ile_BEm"/>
    <property type="match status" value="1"/>
</dbReference>
<evidence type="ECO:0000256" key="2">
    <source>
        <dbReference type="ARBA" id="ARBA00013165"/>
    </source>
</evidence>
<dbReference type="InterPro" id="IPR001412">
    <property type="entry name" value="aa-tRNA-synth_I_CS"/>
</dbReference>
<dbReference type="EC" id="6.1.1.5" evidence="2"/>
<evidence type="ECO:0000256" key="3">
    <source>
        <dbReference type="ARBA" id="ARBA00022598"/>
    </source>
</evidence>
<dbReference type="InterPro" id="IPR033708">
    <property type="entry name" value="Anticodon_Ile_BEm"/>
</dbReference>
<evidence type="ECO:0000259" key="11">
    <source>
        <dbReference type="Pfam" id="PF08264"/>
    </source>
</evidence>
<dbReference type="SUPFAM" id="SSF50677">
    <property type="entry name" value="ValRS/IleRS/LeuRS editing domain"/>
    <property type="match status" value="1"/>
</dbReference>
<reference evidence="12 13" key="1">
    <citation type="journal article" date="2018" name="Front. Microbiol.">
        <title>Prospects for Fungal Bioremediation of Acidic Radioactive Waste Sites: Characterization and Genome Sequence of Rhodotorula taiwanensis MD1149.</title>
        <authorList>
            <person name="Tkavc R."/>
            <person name="Matrosova V.Y."/>
            <person name="Grichenko O.E."/>
            <person name="Gostincar C."/>
            <person name="Volpe R.P."/>
            <person name="Klimenkova P."/>
            <person name="Gaidamakova E.K."/>
            <person name="Zhou C.E."/>
            <person name="Stewart B.J."/>
            <person name="Lyman M.G."/>
            <person name="Malfatti S.A."/>
            <person name="Rubinfeld B."/>
            <person name="Courtot M."/>
            <person name="Singh J."/>
            <person name="Dalgard C.L."/>
            <person name="Hamilton T."/>
            <person name="Frey K.G."/>
            <person name="Gunde-Cimerman N."/>
            <person name="Dugan L."/>
            <person name="Daly M.J."/>
        </authorList>
    </citation>
    <scope>NUCLEOTIDE SEQUENCE [LARGE SCALE GENOMIC DNA]</scope>
    <source>
        <strain evidence="12 13">MD1149</strain>
    </source>
</reference>
<dbReference type="InterPro" id="IPR050081">
    <property type="entry name" value="Ile-tRNA_ligase"/>
</dbReference>
<dbReference type="GO" id="GO:0005739">
    <property type="term" value="C:mitochondrion"/>
    <property type="evidence" value="ECO:0007669"/>
    <property type="project" value="TreeGrafter"/>
</dbReference>
<evidence type="ECO:0000256" key="7">
    <source>
        <dbReference type="ARBA" id="ARBA00023146"/>
    </source>
</evidence>
<keyword evidence="4 9" id="KW-0547">Nucleotide-binding</keyword>
<feature type="domain" description="Methionyl/Valyl/Leucyl/Isoleucyl-tRNA synthetase anticodon-binding" evidence="11">
    <location>
        <begin position="811"/>
        <end position="973"/>
    </location>
</feature>
<dbReference type="Gene3D" id="3.40.50.620">
    <property type="entry name" value="HUPs"/>
    <property type="match status" value="2"/>
</dbReference>
<organism evidence="12 13">
    <name type="scientific">Rhodotorula taiwanensis</name>
    <dbReference type="NCBI Taxonomy" id="741276"/>
    <lineage>
        <taxon>Eukaryota</taxon>
        <taxon>Fungi</taxon>
        <taxon>Dikarya</taxon>
        <taxon>Basidiomycota</taxon>
        <taxon>Pucciniomycotina</taxon>
        <taxon>Microbotryomycetes</taxon>
        <taxon>Sporidiobolales</taxon>
        <taxon>Sporidiobolaceae</taxon>
        <taxon>Rhodotorula</taxon>
    </lineage>
</organism>
<comment type="similarity">
    <text evidence="1 9">Belongs to the class-I aminoacyl-tRNA synthetase family.</text>
</comment>
<dbReference type="OrthoDB" id="10264412at2759"/>
<name>A0A2S5BCB4_9BASI</name>
<keyword evidence="3 9" id="KW-0436">Ligase</keyword>
<dbReference type="InterPro" id="IPR014729">
    <property type="entry name" value="Rossmann-like_a/b/a_fold"/>
</dbReference>
<feature type="domain" description="Aminoacyl-tRNA synthetase class Ia" evidence="10">
    <location>
        <begin position="97"/>
        <end position="766"/>
    </location>
</feature>
<dbReference type="InterPro" id="IPR009008">
    <property type="entry name" value="Val/Leu/Ile-tRNA-synth_edit"/>
</dbReference>
<evidence type="ECO:0000256" key="9">
    <source>
        <dbReference type="RuleBase" id="RU363035"/>
    </source>
</evidence>
<dbReference type="HAMAP" id="MF_02002">
    <property type="entry name" value="Ile_tRNA_synth_type1"/>
    <property type="match status" value="1"/>
</dbReference>
<gene>
    <name evidence="12" type="ORF">BMF94_2591</name>
</gene>
<dbReference type="PRINTS" id="PR00984">
    <property type="entry name" value="TRNASYNTHILE"/>
</dbReference>
<dbReference type="EMBL" id="PJQD01000025">
    <property type="protein sequence ID" value="POY74397.1"/>
    <property type="molecule type" value="Genomic_DNA"/>
</dbReference>
<dbReference type="PROSITE" id="PS00178">
    <property type="entry name" value="AA_TRNA_LIGASE_I"/>
    <property type="match status" value="1"/>
</dbReference>
<proteinExistence type="inferred from homology"/>
<dbReference type="AlphaFoldDB" id="A0A2S5BCB4"/>
<evidence type="ECO:0000313" key="13">
    <source>
        <dbReference type="Proteomes" id="UP000237144"/>
    </source>
</evidence>
<evidence type="ECO:0000256" key="5">
    <source>
        <dbReference type="ARBA" id="ARBA00022840"/>
    </source>
</evidence>
<dbReference type="InterPro" id="IPR013155">
    <property type="entry name" value="M/V/L/I-tRNA-synth_anticd-bd"/>
</dbReference>
<comment type="caution">
    <text evidence="12">The sequence shown here is derived from an EMBL/GenBank/DDBJ whole genome shotgun (WGS) entry which is preliminary data.</text>
</comment>
<evidence type="ECO:0000313" key="12">
    <source>
        <dbReference type="EMBL" id="POY74397.1"/>
    </source>
</evidence>
<dbReference type="GO" id="GO:0032543">
    <property type="term" value="P:mitochondrial translation"/>
    <property type="evidence" value="ECO:0007669"/>
    <property type="project" value="TreeGrafter"/>
</dbReference>
<dbReference type="SUPFAM" id="SSF47323">
    <property type="entry name" value="Anticodon-binding domain of a subclass of class I aminoacyl-tRNA synthetases"/>
    <property type="match status" value="1"/>
</dbReference>
<dbReference type="STRING" id="741276.A0A2S5BCB4"/>
<keyword evidence="13" id="KW-1185">Reference proteome</keyword>
<sequence>MAVRAAMLPRPSGTLAWRAAASVQPCSCRFATAAAAASPRALSKNRPLLQSAKAKGKRKAKDPVEQFYSDSLNLPKTAFPLRAEANRREKLFWDRTTDGLYRWQKEQKDRPLFVLHDGPPYANGNLHCGHALNKITKDLINRSKLIQGYRIDYTPGFDTHGLPLELKALAALNKPASELTPQQIRRAARKEAEKGIATQTGEFKSFAVMGEWDEPYRTMDWSYEKRQLEVVRDMVKKGLIVSHHRPTLYSPSSRTALAEAELEYRDDHVSRSVYVSFPVKDLGDGFKDALARSGIELAASDKIGLAVWTTTAWTIPSNVAIAVSPDMAYSLVRPSNSPDTLLVVASERIDALAELFGAQLDPVTSFPGSTLLSTTYLDPLSSVDSISTSAARPIIPADYVTATTGTGLVHTAPAHGVEDWEAWRAYHATATGTTRAPVPDTLCAVDAEGRLDATMRDMGIEEEVVERLLGKDVLKDGTAEVIRLLEERGRLLREVKVQHKFPYDWRTKQPVIYRASSQWFANLDPIKEAAIAALDKVDFYPDRGAKTLEMYVRGRSEWCISRQRAWGVPIPVVYSSSPEGGREAPLLTPSNVDYIVGVLAKNGRGTDYWWDGPAEEFVEPAEVERARADGRTVWRKGMDTLDVWFDSGCSWTLLRERGLRDQRQQSGPVADVYFEGSDQHRGWFQSSLLTSIASAEAGQTPTAPYKDVVTHGMVLDDKGRKMSKSLGNIVSPKVVIDGGKDQKLEPAYGTDLLRIWVASVDSSRDVLIGPGILAQAFEGLRKIRNTARFLLGNIGGHPVEVFRIDELSLTERYILHELFELDQTAREAFASYQFNKAYQALSAFSNATLSSFYFDVTKDSLYADSHSSIDRRRIVHVLQKVFETYVAILAPMAPLLAEEIFHFAQGHAKDPKKDQSAPSVFERVWPEPDAAWNSPAVKENMAELFLVRDAVNGLLEQARNDKRIGSSAEATVLLDKPSQAMQEHQALLSKLLLVSEVSIGSGATSPSWRYETELEGTSTTIAVVPTSNSKCRRCWQYTIPPASSALEGISTRVATELCQRCEDVLDERGLVPPEAT</sequence>
<dbReference type="GO" id="GO:0005524">
    <property type="term" value="F:ATP binding"/>
    <property type="evidence" value="ECO:0007669"/>
    <property type="project" value="UniProtKB-KW"/>
</dbReference>
<dbReference type="InterPro" id="IPR002300">
    <property type="entry name" value="aa-tRNA-synth_Ia"/>
</dbReference>
<dbReference type="InterPro" id="IPR002301">
    <property type="entry name" value="Ile-tRNA-ligase"/>
</dbReference>
<dbReference type="Gene3D" id="1.10.730.20">
    <property type="match status" value="1"/>
</dbReference>
<dbReference type="SUPFAM" id="SSF52374">
    <property type="entry name" value="Nucleotidylyl transferase"/>
    <property type="match status" value="1"/>
</dbReference>
<dbReference type="Gene3D" id="3.90.740.10">
    <property type="entry name" value="Valyl/Leucyl/Isoleucyl-tRNA synthetase, editing domain"/>
    <property type="match status" value="1"/>
</dbReference>
<keyword evidence="5 9" id="KW-0067">ATP-binding</keyword>
<dbReference type="Pfam" id="PF00133">
    <property type="entry name" value="tRNA-synt_1"/>
    <property type="match status" value="1"/>
</dbReference>
<dbReference type="GO" id="GO:0006428">
    <property type="term" value="P:isoleucyl-tRNA aminoacylation"/>
    <property type="evidence" value="ECO:0007669"/>
    <property type="project" value="InterPro"/>
</dbReference>
<evidence type="ECO:0000256" key="6">
    <source>
        <dbReference type="ARBA" id="ARBA00022917"/>
    </source>
</evidence>
<keyword evidence="7 9" id="KW-0030">Aminoacyl-tRNA synthetase</keyword>
<evidence type="ECO:0000256" key="4">
    <source>
        <dbReference type="ARBA" id="ARBA00022741"/>
    </source>
</evidence>
<dbReference type="PANTHER" id="PTHR42765:SF1">
    <property type="entry name" value="ISOLEUCINE--TRNA LIGASE, MITOCHONDRIAL"/>
    <property type="match status" value="1"/>
</dbReference>
<dbReference type="PANTHER" id="PTHR42765">
    <property type="entry name" value="SOLEUCYL-TRNA SYNTHETASE"/>
    <property type="match status" value="1"/>
</dbReference>
<keyword evidence="6 9" id="KW-0648">Protein biosynthesis</keyword>
<dbReference type="NCBIfam" id="TIGR00392">
    <property type="entry name" value="ileS"/>
    <property type="match status" value="1"/>
</dbReference>
<protein>
    <recommendedName>
        <fullName evidence="2">isoleucine--tRNA ligase</fullName>
        <ecNumber evidence="2">6.1.1.5</ecNumber>
    </recommendedName>
    <alternativeName>
        <fullName evidence="8">Isoleucyl-tRNA synthetase</fullName>
    </alternativeName>
</protein>
<dbReference type="GO" id="GO:0004822">
    <property type="term" value="F:isoleucine-tRNA ligase activity"/>
    <property type="evidence" value="ECO:0007669"/>
    <property type="project" value="UniProtKB-EC"/>
</dbReference>
<dbReference type="Proteomes" id="UP000237144">
    <property type="component" value="Unassembled WGS sequence"/>
</dbReference>
<evidence type="ECO:0000259" key="10">
    <source>
        <dbReference type="Pfam" id="PF00133"/>
    </source>
</evidence>
<dbReference type="InterPro" id="IPR023585">
    <property type="entry name" value="Ile-tRNA-ligase_type1"/>
</dbReference>
<dbReference type="InterPro" id="IPR009080">
    <property type="entry name" value="tRNAsynth_Ia_anticodon-bd"/>
</dbReference>
<dbReference type="GO" id="GO:0000049">
    <property type="term" value="F:tRNA binding"/>
    <property type="evidence" value="ECO:0007669"/>
    <property type="project" value="InterPro"/>
</dbReference>
<evidence type="ECO:0000256" key="1">
    <source>
        <dbReference type="ARBA" id="ARBA00005594"/>
    </source>
</evidence>
<evidence type="ECO:0000256" key="8">
    <source>
        <dbReference type="ARBA" id="ARBA00032665"/>
    </source>
</evidence>
<dbReference type="Pfam" id="PF08264">
    <property type="entry name" value="Anticodon_1"/>
    <property type="match status" value="1"/>
</dbReference>